<sequence length="150" mass="16703">MTFTFKPTIDNGVLLQELPRPILRLSVQDAWDFEQFKVPMKDGDTLVGHSQKGIEISIDGQVGTQAGTPTLTEEAMFTALESLRAVADVADSNSKYDFFLYYDVATSTYRKFKSCSTVRFEYDISDNTLFTYSLVIHAEDPAIYSTASGA</sequence>
<reference evidence="1" key="1">
    <citation type="submission" date="2018-06" db="EMBL/GenBank/DDBJ databases">
        <authorList>
            <person name="Zhirakovskaya E."/>
        </authorList>
    </citation>
    <scope>NUCLEOTIDE SEQUENCE</scope>
</reference>
<name>A0A3B1DCW2_9ZZZZ</name>
<accession>A0A3B1DCW2</accession>
<evidence type="ECO:0000313" key="1">
    <source>
        <dbReference type="EMBL" id="VAX40666.1"/>
    </source>
</evidence>
<gene>
    <name evidence="1" type="ORF">MNBD_PLANCTO02-2909</name>
</gene>
<dbReference type="EMBL" id="UOGL01000472">
    <property type="protein sequence ID" value="VAX40666.1"/>
    <property type="molecule type" value="Genomic_DNA"/>
</dbReference>
<proteinExistence type="predicted"/>
<organism evidence="1">
    <name type="scientific">hydrothermal vent metagenome</name>
    <dbReference type="NCBI Taxonomy" id="652676"/>
    <lineage>
        <taxon>unclassified sequences</taxon>
        <taxon>metagenomes</taxon>
        <taxon>ecological metagenomes</taxon>
    </lineage>
</organism>
<protein>
    <submittedName>
        <fullName evidence="1">Uncharacterized protein</fullName>
    </submittedName>
</protein>
<dbReference type="AlphaFoldDB" id="A0A3B1DCW2"/>